<evidence type="ECO:0000256" key="5">
    <source>
        <dbReference type="SAM" id="MobiDB-lite"/>
    </source>
</evidence>
<keyword evidence="1" id="KW-0805">Transcription regulation</keyword>
<dbReference type="AlphaFoldDB" id="A0AA39CEN5"/>
<dbReference type="Pfam" id="PF00172">
    <property type="entry name" value="Zn_clus"/>
    <property type="match status" value="1"/>
</dbReference>
<dbReference type="PROSITE" id="PS00463">
    <property type="entry name" value="ZN2_CY6_FUNGAL_1"/>
    <property type="match status" value="1"/>
</dbReference>
<feature type="compositionally biased region" description="Basic residues" evidence="5">
    <location>
        <begin position="10"/>
        <end position="20"/>
    </location>
</feature>
<dbReference type="PANTHER" id="PTHR47657:SF14">
    <property type="entry name" value="ZN(2)-C6 FUNGAL-TYPE DOMAIN-CONTAINING PROTEIN"/>
    <property type="match status" value="1"/>
</dbReference>
<keyword evidence="3" id="KW-0804">Transcription</keyword>
<dbReference type="PRINTS" id="PR00755">
    <property type="entry name" value="AFLATOXINBRP"/>
</dbReference>
<dbReference type="CDD" id="cd00067">
    <property type="entry name" value="GAL4"/>
    <property type="match status" value="1"/>
</dbReference>
<dbReference type="InterPro" id="IPR052400">
    <property type="entry name" value="Zn2-C6_fungal_TF"/>
</dbReference>
<evidence type="ECO:0000256" key="2">
    <source>
        <dbReference type="ARBA" id="ARBA00023125"/>
    </source>
</evidence>
<dbReference type="PROSITE" id="PS50048">
    <property type="entry name" value="ZN2_CY6_FUNGAL_2"/>
    <property type="match status" value="1"/>
</dbReference>
<dbReference type="SUPFAM" id="SSF57701">
    <property type="entry name" value="Zn2/Cys6 DNA-binding domain"/>
    <property type="match status" value="1"/>
</dbReference>
<evidence type="ECO:0000313" key="8">
    <source>
        <dbReference type="Proteomes" id="UP001172673"/>
    </source>
</evidence>
<dbReference type="PANTHER" id="PTHR47657">
    <property type="entry name" value="STEROL REGULATORY ELEMENT-BINDING PROTEIN ECM22"/>
    <property type="match status" value="1"/>
</dbReference>
<feature type="region of interest" description="Disordered" evidence="5">
    <location>
        <begin position="1"/>
        <end position="20"/>
    </location>
</feature>
<dbReference type="InterPro" id="IPR036864">
    <property type="entry name" value="Zn2-C6_fun-type_DNA-bd_sf"/>
</dbReference>
<protein>
    <recommendedName>
        <fullName evidence="6">Zn(2)-C6 fungal-type domain-containing protein</fullName>
    </recommendedName>
</protein>
<proteinExistence type="predicted"/>
<gene>
    <name evidence="7" type="ORF">H2200_010170</name>
</gene>
<dbReference type="Gene3D" id="4.10.240.10">
    <property type="entry name" value="Zn(2)-C6 fungal-type DNA-binding domain"/>
    <property type="match status" value="1"/>
</dbReference>
<dbReference type="Proteomes" id="UP001172673">
    <property type="component" value="Unassembled WGS sequence"/>
</dbReference>
<name>A0AA39CEN5_9EURO</name>
<dbReference type="GO" id="GO:0000981">
    <property type="term" value="F:DNA-binding transcription factor activity, RNA polymerase II-specific"/>
    <property type="evidence" value="ECO:0007669"/>
    <property type="project" value="InterPro"/>
</dbReference>
<feature type="domain" description="Zn(2)-C6 fungal-type" evidence="6">
    <location>
        <begin position="22"/>
        <end position="52"/>
    </location>
</feature>
<evidence type="ECO:0000259" key="6">
    <source>
        <dbReference type="PROSITE" id="PS50048"/>
    </source>
</evidence>
<accession>A0AA39CEN5</accession>
<dbReference type="GO" id="GO:0008270">
    <property type="term" value="F:zinc ion binding"/>
    <property type="evidence" value="ECO:0007669"/>
    <property type="project" value="InterPro"/>
</dbReference>
<evidence type="ECO:0000313" key="7">
    <source>
        <dbReference type="EMBL" id="KAJ9605513.1"/>
    </source>
</evidence>
<comment type="caution">
    <text evidence="7">The sequence shown here is derived from an EMBL/GenBank/DDBJ whole genome shotgun (WGS) entry which is preliminary data.</text>
</comment>
<dbReference type="EMBL" id="JAPDRK010000016">
    <property type="protein sequence ID" value="KAJ9605513.1"/>
    <property type="molecule type" value="Genomic_DNA"/>
</dbReference>
<evidence type="ECO:0000256" key="4">
    <source>
        <dbReference type="ARBA" id="ARBA00023242"/>
    </source>
</evidence>
<reference evidence="7" key="1">
    <citation type="submission" date="2022-10" db="EMBL/GenBank/DDBJ databases">
        <title>Culturing micro-colonial fungi from biological soil crusts in the Mojave desert and describing Neophaeococcomyces mojavensis, and introducing the new genera and species Taxawa tesnikishii.</title>
        <authorList>
            <person name="Kurbessoian T."/>
            <person name="Stajich J.E."/>
        </authorList>
    </citation>
    <scope>NUCLEOTIDE SEQUENCE</scope>
    <source>
        <strain evidence="7">TK_41</strain>
    </source>
</reference>
<dbReference type="GO" id="GO:0003677">
    <property type="term" value="F:DNA binding"/>
    <property type="evidence" value="ECO:0007669"/>
    <property type="project" value="UniProtKB-KW"/>
</dbReference>
<dbReference type="SMART" id="SM00066">
    <property type="entry name" value="GAL4"/>
    <property type="match status" value="1"/>
</dbReference>
<keyword evidence="2" id="KW-0238">DNA-binding</keyword>
<keyword evidence="8" id="KW-1185">Reference proteome</keyword>
<evidence type="ECO:0000256" key="1">
    <source>
        <dbReference type="ARBA" id="ARBA00023015"/>
    </source>
</evidence>
<keyword evidence="4" id="KW-0539">Nucleus</keyword>
<organism evidence="7 8">
    <name type="scientific">Cladophialophora chaetospira</name>
    <dbReference type="NCBI Taxonomy" id="386627"/>
    <lineage>
        <taxon>Eukaryota</taxon>
        <taxon>Fungi</taxon>
        <taxon>Dikarya</taxon>
        <taxon>Ascomycota</taxon>
        <taxon>Pezizomycotina</taxon>
        <taxon>Eurotiomycetes</taxon>
        <taxon>Chaetothyriomycetidae</taxon>
        <taxon>Chaetothyriales</taxon>
        <taxon>Herpotrichiellaceae</taxon>
        <taxon>Cladophialophora</taxon>
    </lineage>
</organism>
<dbReference type="InterPro" id="IPR001138">
    <property type="entry name" value="Zn2Cys6_DnaBD"/>
</dbReference>
<evidence type="ECO:0000256" key="3">
    <source>
        <dbReference type="ARBA" id="ARBA00023163"/>
    </source>
</evidence>
<sequence length="595" mass="66748">MDTLQAPRPFKPRRPHKKSRNGCKYCRRRRIKCDETKPSCLRCLHRRQPCEYFTQIQEYEVHSERDSGTEPLKTDESIEDVFNIPFITPSPSMSPIARTPAFLHSRTASSSGNEMSFEALNDTVVEQPLTSMYSTVTTLHKDLYLFDHYMDHTCCDLEIIPNVSFARKFGIPQLAVGNPGILCSLMALGAACLSIDILTGQAPKDQVQDLGALISTGDRYHQIGLQSVRHQMNTNQPRDLAEVHAHAILLFPYALARRRISSLLNDIGPPTPTSGVDGETDHLSCVDWMIILRGVTTTGRACWSNSTVYMDDSILHNRLQNTHPAIASHLLTKLSEPRDRPSIWKSFQCQIASKHPLFPVVASTRVVALEALQARGEKVNRLMRVQHKFDPPMDIEKSSLQMARSASLSACIMATDLLANLDGTIFDPGSVVEPCWPNFGEGAGPSLIDSPIPWLRRYASPPIYDPAQPALRTVFAWVNRTPEEYFQLLLKPLPPQSESPPAYNGQTTTPDVDREIQLLAWDIWAHWLVFAILIEDESSFTASLGVPEITNLAPWFRNGATESPGSKPGSPTSQNQDWWPWSMCSVAQQLRRYHQ</sequence>